<dbReference type="PANTHER" id="PTHR19370">
    <property type="entry name" value="NADH-CYTOCHROME B5 REDUCTASE"/>
    <property type="match status" value="1"/>
</dbReference>
<proteinExistence type="predicted"/>
<dbReference type="SUPFAM" id="SSF52343">
    <property type="entry name" value="Ferredoxin reductase-like, C-terminal NADP-linked domain"/>
    <property type="match status" value="1"/>
</dbReference>
<evidence type="ECO:0000256" key="6">
    <source>
        <dbReference type="PIRSR" id="PIRSR601834-1"/>
    </source>
</evidence>
<feature type="binding site" evidence="6">
    <location>
        <position position="92"/>
    </location>
    <ligand>
        <name>FAD</name>
        <dbReference type="ChEBI" id="CHEBI:57692"/>
    </ligand>
</feature>
<evidence type="ECO:0000256" key="5">
    <source>
        <dbReference type="ARBA" id="ARBA00023002"/>
    </source>
</evidence>
<dbReference type="Proteomes" id="UP001230188">
    <property type="component" value="Unassembled WGS sequence"/>
</dbReference>
<evidence type="ECO:0000256" key="2">
    <source>
        <dbReference type="ARBA" id="ARBA00012011"/>
    </source>
</evidence>
<organism evidence="9 10">
    <name type="scientific">Chrysophaeum taylorii</name>
    <dbReference type="NCBI Taxonomy" id="2483200"/>
    <lineage>
        <taxon>Eukaryota</taxon>
        <taxon>Sar</taxon>
        <taxon>Stramenopiles</taxon>
        <taxon>Ochrophyta</taxon>
        <taxon>Pelagophyceae</taxon>
        <taxon>Pelagomonadales</taxon>
        <taxon>Pelagomonadaceae</taxon>
        <taxon>Chrysophaeum</taxon>
    </lineage>
</organism>
<sequence length="271" mass="29806">MRRFRPSCYSVGGTTLDAYNANRCDARTGEWVRYRVQSSRRTGDSRVITCEIPDGRSLGACVIAGLKIRALGMDKSYSPISHPELRGRFDLLVKPYSRGLGAHLCSLDVGDCVECKLKPARDPLIARNRFSHVGMVANGTGVAPFVNVLAALLDDSFDHTRLSLVVTHSSEDRGLLVDDLEELAARHERFNLTTIYTESMPRIDAALLRSTMPPPVDHNLVLVCGTDAFVAAVAGPITRVRDDDGRKRKLQGPTLGFLGSLGYEPRHVFKL</sequence>
<dbReference type="GO" id="GO:0090524">
    <property type="term" value="F:cytochrome-b5 reductase activity, acting on NADH"/>
    <property type="evidence" value="ECO:0007669"/>
    <property type="project" value="UniProtKB-EC"/>
</dbReference>
<dbReference type="PANTHER" id="PTHR19370:SF171">
    <property type="entry name" value="NADH-CYTOCHROME B5 REDUCTASE 2"/>
    <property type="match status" value="1"/>
</dbReference>
<reference evidence="9" key="1">
    <citation type="submission" date="2023-01" db="EMBL/GenBank/DDBJ databases">
        <title>Metagenome sequencing of chrysophaentin producing Chrysophaeum taylorii.</title>
        <authorList>
            <person name="Davison J."/>
            <person name="Bewley C."/>
        </authorList>
    </citation>
    <scope>NUCLEOTIDE SEQUENCE</scope>
    <source>
        <strain evidence="9">NIES-1699</strain>
    </source>
</reference>
<dbReference type="Gene3D" id="3.40.50.80">
    <property type="entry name" value="Nucleotide-binding domain of ferredoxin-NADP reductase (FNR) module"/>
    <property type="match status" value="1"/>
</dbReference>
<dbReference type="InterPro" id="IPR017938">
    <property type="entry name" value="Riboflavin_synthase-like_b-brl"/>
</dbReference>
<evidence type="ECO:0000313" key="10">
    <source>
        <dbReference type="Proteomes" id="UP001230188"/>
    </source>
</evidence>
<comment type="caution">
    <text evidence="9">The sequence shown here is derived from an EMBL/GenBank/DDBJ whole genome shotgun (WGS) entry which is preliminary data.</text>
</comment>
<keyword evidence="5" id="KW-0560">Oxidoreductase</keyword>
<dbReference type="Pfam" id="PF00175">
    <property type="entry name" value="NAD_binding_1"/>
    <property type="match status" value="1"/>
</dbReference>
<keyword evidence="4 6" id="KW-0274">FAD</keyword>
<name>A0AAD7UHA6_9STRA</name>
<feature type="domain" description="Flavoprotein pyridine nucleotide cytochrome reductase-like FAD-binding" evidence="8">
    <location>
        <begin position="59"/>
        <end position="116"/>
    </location>
</feature>
<dbReference type="InterPro" id="IPR001433">
    <property type="entry name" value="OxRdtase_FAD/NAD-bd"/>
</dbReference>
<dbReference type="CDD" id="cd06183">
    <property type="entry name" value="cyt_b5_reduct_like"/>
    <property type="match status" value="1"/>
</dbReference>
<keyword evidence="10" id="KW-1185">Reference proteome</keyword>
<dbReference type="SUPFAM" id="SSF63380">
    <property type="entry name" value="Riboflavin synthase domain-like"/>
    <property type="match status" value="1"/>
</dbReference>
<dbReference type="EMBL" id="JAQMWT010000339">
    <property type="protein sequence ID" value="KAJ8604155.1"/>
    <property type="molecule type" value="Genomic_DNA"/>
</dbReference>
<dbReference type="InterPro" id="IPR001834">
    <property type="entry name" value="CBR-like"/>
</dbReference>
<feature type="binding site" evidence="6">
    <location>
        <position position="77"/>
    </location>
    <ligand>
        <name>FAD</name>
        <dbReference type="ChEBI" id="CHEBI:57692"/>
    </ligand>
</feature>
<evidence type="ECO:0000256" key="4">
    <source>
        <dbReference type="ARBA" id="ARBA00022827"/>
    </source>
</evidence>
<dbReference type="EC" id="1.6.2.2" evidence="2"/>
<dbReference type="Pfam" id="PF00970">
    <property type="entry name" value="FAD_binding_6"/>
    <property type="match status" value="1"/>
</dbReference>
<evidence type="ECO:0000259" key="8">
    <source>
        <dbReference type="Pfam" id="PF00970"/>
    </source>
</evidence>
<evidence type="ECO:0000259" key="7">
    <source>
        <dbReference type="Pfam" id="PF00175"/>
    </source>
</evidence>
<protein>
    <recommendedName>
        <fullName evidence="2">cytochrome-b5 reductase</fullName>
        <ecNumber evidence="2">1.6.2.2</ecNumber>
    </recommendedName>
</protein>
<keyword evidence="3 6" id="KW-0285">Flavoprotein</keyword>
<comment type="cofactor">
    <cofactor evidence="1 6">
        <name>FAD</name>
        <dbReference type="ChEBI" id="CHEBI:57692"/>
    </cofactor>
</comment>
<feature type="domain" description="Oxidoreductase FAD/NAD(P)-binding" evidence="7">
    <location>
        <begin position="135"/>
        <end position="233"/>
    </location>
</feature>
<feature type="binding site" evidence="6">
    <location>
        <position position="94"/>
    </location>
    <ligand>
        <name>FAD</name>
        <dbReference type="ChEBI" id="CHEBI:57692"/>
    </ligand>
</feature>
<dbReference type="Gene3D" id="2.40.30.10">
    <property type="entry name" value="Translation factors"/>
    <property type="match status" value="1"/>
</dbReference>
<evidence type="ECO:0000313" key="9">
    <source>
        <dbReference type="EMBL" id="KAJ8604155.1"/>
    </source>
</evidence>
<dbReference type="InterPro" id="IPR039261">
    <property type="entry name" value="FNR_nucleotide-bd"/>
</dbReference>
<dbReference type="PRINTS" id="PR00406">
    <property type="entry name" value="CYTB5RDTASE"/>
</dbReference>
<gene>
    <name evidence="9" type="ORF">CTAYLR_008575</name>
</gene>
<dbReference type="InterPro" id="IPR008333">
    <property type="entry name" value="Cbr1-like_FAD-bd_dom"/>
</dbReference>
<evidence type="ECO:0000256" key="3">
    <source>
        <dbReference type="ARBA" id="ARBA00022630"/>
    </source>
</evidence>
<dbReference type="AlphaFoldDB" id="A0AAD7UHA6"/>
<accession>A0AAD7UHA6</accession>
<evidence type="ECO:0000256" key="1">
    <source>
        <dbReference type="ARBA" id="ARBA00001974"/>
    </source>
</evidence>